<dbReference type="Pfam" id="PF24032">
    <property type="entry name" value="YQBQ"/>
    <property type="match status" value="1"/>
</dbReference>
<dbReference type="RefSeq" id="WP_077855464.1">
    <property type="nucleotide sequence ID" value="NZ_JABTDW010000001.1"/>
</dbReference>
<evidence type="ECO:0000313" key="3">
    <source>
        <dbReference type="Proteomes" id="UP000822184"/>
    </source>
</evidence>
<comment type="caution">
    <text evidence="2">The sequence shown here is derived from an EMBL/GenBank/DDBJ whole genome shotgun (WGS) entry which is preliminary data.</text>
</comment>
<sequence>MIRVYINYYGNTIEITSLCESVKISGSLTNVCRELEITLGYGVYNTNLPRVDLNAGTLIWATLDNAEIFRGKIIGDSLKTDNTLSFQAFDFAWYLKQNEVTFNFSNTTAEDATKTILDKIGVPYSYIYPTGIAINQLVAKKTAYDAIMELYTQVSKQTGQKFYLFADQGKILVTTVGGKTVPTIIRPCTNGLPNGNLLSFEYTETMENMVNRVEVYDSNNNLITTVDADSSVKNYYGLIQKNYTQEDGKDYNIVANGMLHNIDLDIKCQVVGNYNEFFMGSGVRVQIPWITKVQDVVMYITSDSSTWNIGTGTYIQDLTLSLEKTMDSKESTS</sequence>
<name>A0AAE5LSR8_CLOBE</name>
<accession>A0AAE5LSR8</accession>
<dbReference type="SUPFAM" id="SSF69279">
    <property type="entry name" value="Phage tail proteins"/>
    <property type="match status" value="1"/>
</dbReference>
<organism evidence="2 3">
    <name type="scientific">Clostridium beijerinckii</name>
    <name type="common">Clostridium MP</name>
    <dbReference type="NCBI Taxonomy" id="1520"/>
    <lineage>
        <taxon>Bacteria</taxon>
        <taxon>Bacillati</taxon>
        <taxon>Bacillota</taxon>
        <taxon>Clostridia</taxon>
        <taxon>Eubacteriales</taxon>
        <taxon>Clostridiaceae</taxon>
        <taxon>Clostridium</taxon>
    </lineage>
</organism>
<protein>
    <recommendedName>
        <fullName evidence="1">YqbQ/XkdQ domain-containing protein</fullName>
    </recommendedName>
</protein>
<reference evidence="2" key="1">
    <citation type="submission" date="2020-06" db="EMBL/GenBank/DDBJ databases">
        <title>Genomic insights into acetone-butanol-ethanol (ABE) fermentation by sequencing solventogenic clostridia strains.</title>
        <authorList>
            <person name="Brown S."/>
        </authorList>
    </citation>
    <scope>NUCLEOTIDE SEQUENCE</scope>
    <source>
        <strain evidence="2">DJ123</strain>
    </source>
</reference>
<feature type="domain" description="YqbQ/XkdQ" evidence="1">
    <location>
        <begin position="22"/>
        <end position="310"/>
    </location>
</feature>
<evidence type="ECO:0000259" key="1">
    <source>
        <dbReference type="Pfam" id="PF24032"/>
    </source>
</evidence>
<gene>
    <name evidence="2" type="ORF">BCD95_005690</name>
</gene>
<dbReference type="Proteomes" id="UP000822184">
    <property type="component" value="Unassembled WGS sequence"/>
</dbReference>
<dbReference type="EMBL" id="JABTDW010000001">
    <property type="protein sequence ID" value="NSB17431.1"/>
    <property type="molecule type" value="Genomic_DNA"/>
</dbReference>
<dbReference type="AlphaFoldDB" id="A0AAE5LSR8"/>
<dbReference type="InterPro" id="IPR056937">
    <property type="entry name" value="YqbQ/XkdQ"/>
</dbReference>
<proteinExistence type="predicted"/>
<evidence type="ECO:0000313" key="2">
    <source>
        <dbReference type="EMBL" id="NSB17431.1"/>
    </source>
</evidence>